<dbReference type="InterPro" id="IPR011042">
    <property type="entry name" value="6-blade_b-propeller_TolB-like"/>
</dbReference>
<dbReference type="AlphaFoldDB" id="A0A0F9AQ50"/>
<sequence length="208" mass="22805">DDFIEVTTTHPISGLNQGLAINLVAEEAYVSHRTNGSSISKHTMDPADFAVAWTEILATGTYEMRFALEYHPANDLVYFIDSLAATPTLRSITTAGGSDTLVKSLTAGKVYEYLTKDPDANVFYFTNSTDNTIEKYDLDTDTHTTAWHTPTNKPNGLDIQNGELWYLEETTGFIYEVDLDTPGSKTNKGTTGGSDWAGLIVIVFDTTV</sequence>
<gene>
    <name evidence="1" type="ORF">LCGC14_2544480</name>
</gene>
<dbReference type="SUPFAM" id="SSF63825">
    <property type="entry name" value="YWTD domain"/>
    <property type="match status" value="1"/>
</dbReference>
<proteinExistence type="predicted"/>
<dbReference type="Gene3D" id="2.120.10.30">
    <property type="entry name" value="TolB, C-terminal domain"/>
    <property type="match status" value="1"/>
</dbReference>
<accession>A0A0F9AQ50</accession>
<organism evidence="1">
    <name type="scientific">marine sediment metagenome</name>
    <dbReference type="NCBI Taxonomy" id="412755"/>
    <lineage>
        <taxon>unclassified sequences</taxon>
        <taxon>metagenomes</taxon>
        <taxon>ecological metagenomes</taxon>
    </lineage>
</organism>
<dbReference type="EMBL" id="LAZR01041596">
    <property type="protein sequence ID" value="KKL11570.1"/>
    <property type="molecule type" value="Genomic_DNA"/>
</dbReference>
<feature type="non-terminal residue" evidence="1">
    <location>
        <position position="1"/>
    </location>
</feature>
<name>A0A0F9AQ50_9ZZZZ</name>
<comment type="caution">
    <text evidence="1">The sequence shown here is derived from an EMBL/GenBank/DDBJ whole genome shotgun (WGS) entry which is preliminary data.</text>
</comment>
<evidence type="ECO:0000313" key="1">
    <source>
        <dbReference type="EMBL" id="KKL11570.1"/>
    </source>
</evidence>
<reference evidence="1" key="1">
    <citation type="journal article" date="2015" name="Nature">
        <title>Complex archaea that bridge the gap between prokaryotes and eukaryotes.</title>
        <authorList>
            <person name="Spang A."/>
            <person name="Saw J.H."/>
            <person name="Jorgensen S.L."/>
            <person name="Zaremba-Niedzwiedzka K."/>
            <person name="Martijn J."/>
            <person name="Lind A.E."/>
            <person name="van Eijk R."/>
            <person name="Schleper C."/>
            <person name="Guy L."/>
            <person name="Ettema T.J."/>
        </authorList>
    </citation>
    <scope>NUCLEOTIDE SEQUENCE</scope>
</reference>
<protein>
    <submittedName>
        <fullName evidence="1">Uncharacterized protein</fullName>
    </submittedName>
</protein>